<dbReference type="PANTHER" id="PTHR39340">
    <property type="entry name" value="SULFOFRUCTOSEPHOSPHATE ALDOLASE"/>
    <property type="match status" value="1"/>
</dbReference>
<dbReference type="SUPFAM" id="SSF51569">
    <property type="entry name" value="Aldolase"/>
    <property type="match status" value="1"/>
</dbReference>
<evidence type="ECO:0000256" key="2">
    <source>
        <dbReference type="ARBA" id="ARBA00023239"/>
    </source>
</evidence>
<proteinExistence type="inferred from homology"/>
<protein>
    <submittedName>
        <fullName evidence="3">DUF2090 domain-containing protein</fullName>
    </submittedName>
</protein>
<dbReference type="Gene3D" id="3.20.20.70">
    <property type="entry name" value="Aldolase class I"/>
    <property type="match status" value="1"/>
</dbReference>
<dbReference type="InterPro" id="IPR002915">
    <property type="entry name" value="DeoC/FbaB/LacD_aldolase"/>
</dbReference>
<dbReference type="PANTHER" id="PTHR39340:SF1">
    <property type="entry name" value="SULFOFRUCTOSEPHOSPHATE ALDOLASE"/>
    <property type="match status" value="1"/>
</dbReference>
<comment type="caution">
    <text evidence="3">The sequence shown here is derived from an EMBL/GenBank/DDBJ whole genome shotgun (WGS) entry which is preliminary data.</text>
</comment>
<dbReference type="AlphaFoldDB" id="A0A7X9E713"/>
<evidence type="ECO:0000256" key="1">
    <source>
        <dbReference type="ARBA" id="ARBA00008679"/>
    </source>
</evidence>
<sequence length="279" mass="31725">MGSRPLPNCKYLMLALDHRDGFKKLMNPENPNLASKERAIEYKKQILESLRDKFSACLIDEDYGLPAYKSITPPITTPYLLPIEDTGYRNEDGERITVVKKTVEQLKDLGASAVKLLVYFCPNSKSSNMQIETAKKIVQDSHENGLPVFLEIVTYNSNLEDRVYNSIKEFLKEGVKPDVFKIEFPGSEQQCISVTKLLGDTPWILLTKGTDYSMFCDQLEIASKNGCQGFLAGRSLWQELLNMKDGKEKEIFLKDTLPSRFDEIKNIVNSYTTQNEISI</sequence>
<dbReference type="EMBL" id="JAAZNV010000007">
    <property type="protein sequence ID" value="NMB91679.1"/>
    <property type="molecule type" value="Genomic_DNA"/>
</dbReference>
<accession>A0A7X9E713</accession>
<keyword evidence="2" id="KW-0456">Lyase</keyword>
<gene>
    <name evidence="3" type="ORF">GYA37_02415</name>
</gene>
<evidence type="ECO:0000313" key="3">
    <source>
        <dbReference type="EMBL" id="NMB91679.1"/>
    </source>
</evidence>
<dbReference type="GO" id="GO:1902777">
    <property type="term" value="P:6-sulfoquinovose(1-) catabolic process"/>
    <property type="evidence" value="ECO:0007669"/>
    <property type="project" value="TreeGrafter"/>
</dbReference>
<reference evidence="3 4" key="1">
    <citation type="journal article" date="2020" name="Biotechnol. Biofuels">
        <title>New insights from the biogas microbiome by comprehensive genome-resolved metagenomics of nearly 1600 species originating from multiple anaerobic digesters.</title>
        <authorList>
            <person name="Campanaro S."/>
            <person name="Treu L."/>
            <person name="Rodriguez-R L.M."/>
            <person name="Kovalovszki A."/>
            <person name="Ziels R.M."/>
            <person name="Maus I."/>
            <person name="Zhu X."/>
            <person name="Kougias P.G."/>
            <person name="Basile A."/>
            <person name="Luo G."/>
            <person name="Schluter A."/>
            <person name="Konstantinidis K.T."/>
            <person name="Angelidaki I."/>
        </authorList>
    </citation>
    <scope>NUCLEOTIDE SEQUENCE [LARGE SCALE GENOMIC DNA]</scope>
    <source>
        <strain evidence="3">AS27yjCOA_202</strain>
    </source>
</reference>
<dbReference type="InterPro" id="IPR050552">
    <property type="entry name" value="LacD_aldolase"/>
</dbReference>
<dbReference type="InterPro" id="IPR013785">
    <property type="entry name" value="Aldolase_TIM"/>
</dbReference>
<organism evidence="3 4">
    <name type="scientific">candidate division WWE3 bacterium</name>
    <dbReference type="NCBI Taxonomy" id="2053526"/>
    <lineage>
        <taxon>Bacteria</taxon>
        <taxon>Katanobacteria</taxon>
    </lineage>
</organism>
<dbReference type="Pfam" id="PF01791">
    <property type="entry name" value="DeoC"/>
    <property type="match status" value="1"/>
</dbReference>
<dbReference type="Proteomes" id="UP000590542">
    <property type="component" value="Unassembled WGS sequence"/>
</dbReference>
<dbReference type="GO" id="GO:0061595">
    <property type="term" value="F:6-deoxy-6-sulfofructose-1-phosphate aldolase activity"/>
    <property type="evidence" value="ECO:0007669"/>
    <property type="project" value="TreeGrafter"/>
</dbReference>
<name>A0A7X9E713_UNCKA</name>
<comment type="similarity">
    <text evidence="1">Belongs to the aldolase LacD family.</text>
</comment>
<evidence type="ECO:0000313" key="4">
    <source>
        <dbReference type="Proteomes" id="UP000590542"/>
    </source>
</evidence>